<dbReference type="InterPro" id="IPR037226">
    <property type="entry name" value="CAC2185-like_sf"/>
</dbReference>
<sequence>MKKFLKKQREKLKQFYYRYLLKGDDFSIISNNCWGTRTYQKYGLQYKSPFQSLFIFAPDYIKLIENFSVDRLKIVNFIEKEDSKYYNEINSGELKELTYPIGILEDGCEVHFQHYKSEAYAKEKWDTRVKRINPEKLLFKFSDGYLATDALIAQFDNLEHKNKICFTAKEYPELKSVVYMNRFQKEKSVSLEWKYDKYYISIHKFINENLY</sequence>
<accession>A0A1W1CNV8</accession>
<name>A0A1W1CNV8_9ZZZZ</name>
<reference evidence="1" key="1">
    <citation type="submission" date="2016-10" db="EMBL/GenBank/DDBJ databases">
        <authorList>
            <person name="de Groot N.N."/>
        </authorList>
    </citation>
    <scope>NUCLEOTIDE SEQUENCE</scope>
</reference>
<proteinExistence type="predicted"/>
<dbReference type="InterPro" id="IPR015037">
    <property type="entry name" value="DUF1919"/>
</dbReference>
<dbReference type="Pfam" id="PF08942">
    <property type="entry name" value="DUF1919"/>
    <property type="match status" value="1"/>
</dbReference>
<gene>
    <name evidence="1" type="ORF">MNB_SM-5-644</name>
</gene>
<dbReference type="AlphaFoldDB" id="A0A1W1CNV8"/>
<evidence type="ECO:0000313" key="1">
    <source>
        <dbReference type="EMBL" id="SFV67377.1"/>
    </source>
</evidence>
<dbReference type="SUPFAM" id="SSF142795">
    <property type="entry name" value="CAC2185-like"/>
    <property type="match status" value="1"/>
</dbReference>
<organism evidence="1">
    <name type="scientific">hydrothermal vent metagenome</name>
    <dbReference type="NCBI Taxonomy" id="652676"/>
    <lineage>
        <taxon>unclassified sequences</taxon>
        <taxon>metagenomes</taxon>
        <taxon>ecological metagenomes</taxon>
    </lineage>
</organism>
<protein>
    <submittedName>
        <fullName evidence="1">Capsular polysaccharide biosynthesis protein, putative</fullName>
    </submittedName>
</protein>
<dbReference type="EMBL" id="FPHH01000100">
    <property type="protein sequence ID" value="SFV67377.1"/>
    <property type="molecule type" value="Genomic_DNA"/>
</dbReference>